<evidence type="ECO:0000313" key="2">
    <source>
        <dbReference type="Proteomes" id="UP000006637"/>
    </source>
</evidence>
<reference evidence="1 2" key="1">
    <citation type="submission" date="2006-06" db="EMBL/GenBank/DDBJ databases">
        <title>Complete sequence of Rubrobacter xylanophilus DSM 9941.</title>
        <authorList>
            <consortium name="US DOE Joint Genome Institute"/>
            <person name="Copeland A."/>
            <person name="Lucas S."/>
            <person name="Lapidus A."/>
            <person name="Barry K."/>
            <person name="Detter J.C."/>
            <person name="Glavina del Rio T."/>
            <person name="Hammon N."/>
            <person name="Israni S."/>
            <person name="Dalin E."/>
            <person name="Tice H."/>
            <person name="Pitluck S."/>
            <person name="Munk A.C."/>
            <person name="Brettin T."/>
            <person name="Bruce D."/>
            <person name="Han C."/>
            <person name="Tapia R."/>
            <person name="Gilna P."/>
            <person name="Schmutz J."/>
            <person name="Larimer F."/>
            <person name="Land M."/>
            <person name="Hauser L."/>
            <person name="Kyrpides N."/>
            <person name="Lykidis A."/>
            <person name="da Costa M.S."/>
            <person name="Rainey F.A."/>
            <person name="Empadinhas N."/>
            <person name="Jolivet E."/>
            <person name="Battista J.R."/>
            <person name="Richardson P."/>
        </authorList>
    </citation>
    <scope>NUCLEOTIDE SEQUENCE [LARGE SCALE GENOMIC DNA]</scope>
    <source>
        <strain evidence="2">DSM 9941 / NBRC 16129 / PRD-1</strain>
    </source>
</reference>
<proteinExistence type="predicted"/>
<dbReference type="KEGG" id="rxy:Rxyl_1883"/>
<protein>
    <submittedName>
        <fullName evidence="1">Uncharacterized protein</fullName>
    </submittedName>
</protein>
<accession>Q1AUU5</accession>
<dbReference type="STRING" id="266117.Rxyl_1883"/>
<dbReference type="EMBL" id="CP000386">
    <property type="protein sequence ID" value="ABG04833.1"/>
    <property type="molecule type" value="Genomic_DNA"/>
</dbReference>
<evidence type="ECO:0000313" key="1">
    <source>
        <dbReference type="EMBL" id="ABG04833.1"/>
    </source>
</evidence>
<dbReference type="AlphaFoldDB" id="Q1AUU5"/>
<sequence length="93" mass="10324">MASMCSRSAALGEVRVLGKVVFKQLPRLLVESETEKVRAAFKPWTSRSSPEVILLIYSLKSHDQLAGAREANRERRVTAVGIPRSASWCSVPR</sequence>
<organism evidence="1 2">
    <name type="scientific">Rubrobacter xylanophilus (strain DSM 9941 / JCM 11954 / NBRC 16129 / PRD-1)</name>
    <dbReference type="NCBI Taxonomy" id="266117"/>
    <lineage>
        <taxon>Bacteria</taxon>
        <taxon>Bacillati</taxon>
        <taxon>Actinomycetota</taxon>
        <taxon>Rubrobacteria</taxon>
        <taxon>Rubrobacterales</taxon>
        <taxon>Rubrobacteraceae</taxon>
        <taxon>Rubrobacter</taxon>
    </lineage>
</organism>
<gene>
    <name evidence="1" type="ordered locus">Rxyl_1883</name>
</gene>
<dbReference type="HOGENOM" id="CLU_2397761_0_0_11"/>
<dbReference type="Proteomes" id="UP000006637">
    <property type="component" value="Chromosome"/>
</dbReference>
<keyword evidence="2" id="KW-1185">Reference proteome</keyword>
<name>Q1AUU5_RUBXD</name>